<sequence length="202" mass="22707">MYTHPFFSSFPDLDDPQFHVLVNGHAVFGNFSEGKVGDLVAKECFIWVDPDRGALQKKGTCDKGSDVSRRIEELGDTLPMQMDDDGLIRLDLDLRKEYNEILLPEELLWFQKSREKWVRNDDAKLQKEAVNSYKNLFCCTYPVDISAMDGVDVPKLSQRGVADLLKPVTKDEVNGALLSMDSLKSPGMDVASNLPSSRFIGM</sequence>
<evidence type="ECO:0000313" key="1">
    <source>
        <dbReference type="EMBL" id="KAJ6969277.1"/>
    </source>
</evidence>
<accession>A0AAD6PX79</accession>
<dbReference type="AlphaFoldDB" id="A0AAD6PX79"/>
<evidence type="ECO:0000313" key="3">
    <source>
        <dbReference type="Proteomes" id="UP001164929"/>
    </source>
</evidence>
<gene>
    <name evidence="1" type="ORF">NC653_037062</name>
    <name evidence="2" type="ORF">NC653_037073</name>
</gene>
<dbReference type="Proteomes" id="UP001164929">
    <property type="component" value="Chromosome 16"/>
</dbReference>
<keyword evidence="3" id="KW-1185">Reference proteome</keyword>
<evidence type="ECO:0000313" key="2">
    <source>
        <dbReference type="EMBL" id="KAJ6969293.1"/>
    </source>
</evidence>
<dbReference type="EMBL" id="JAQIZT010000016">
    <property type="protein sequence ID" value="KAJ6969293.1"/>
    <property type="molecule type" value="Genomic_DNA"/>
</dbReference>
<organism evidence="2 3">
    <name type="scientific">Populus alba x Populus x berolinensis</name>
    <dbReference type="NCBI Taxonomy" id="444605"/>
    <lineage>
        <taxon>Eukaryota</taxon>
        <taxon>Viridiplantae</taxon>
        <taxon>Streptophyta</taxon>
        <taxon>Embryophyta</taxon>
        <taxon>Tracheophyta</taxon>
        <taxon>Spermatophyta</taxon>
        <taxon>Magnoliopsida</taxon>
        <taxon>eudicotyledons</taxon>
        <taxon>Gunneridae</taxon>
        <taxon>Pentapetalae</taxon>
        <taxon>rosids</taxon>
        <taxon>fabids</taxon>
        <taxon>Malpighiales</taxon>
        <taxon>Salicaceae</taxon>
        <taxon>Saliceae</taxon>
        <taxon>Populus</taxon>
    </lineage>
</organism>
<comment type="caution">
    <text evidence="2">The sequence shown here is derived from an EMBL/GenBank/DDBJ whole genome shotgun (WGS) entry which is preliminary data.</text>
</comment>
<proteinExistence type="predicted"/>
<dbReference type="EMBL" id="JAQIZT010000016">
    <property type="protein sequence ID" value="KAJ6969277.1"/>
    <property type="molecule type" value="Genomic_DNA"/>
</dbReference>
<name>A0AAD6PX79_9ROSI</name>
<protein>
    <submittedName>
        <fullName evidence="2">Uncharacterized protein</fullName>
    </submittedName>
</protein>
<reference evidence="2 3" key="1">
    <citation type="journal article" date="2023" name="Mol. Ecol. Resour.">
        <title>Chromosome-level genome assembly of a triploid poplar Populus alba 'Berolinensis'.</title>
        <authorList>
            <person name="Chen S."/>
            <person name="Yu Y."/>
            <person name="Wang X."/>
            <person name="Wang S."/>
            <person name="Zhang T."/>
            <person name="Zhou Y."/>
            <person name="He R."/>
            <person name="Meng N."/>
            <person name="Wang Y."/>
            <person name="Liu W."/>
            <person name="Liu Z."/>
            <person name="Liu J."/>
            <person name="Guo Q."/>
            <person name="Huang H."/>
            <person name="Sederoff R.R."/>
            <person name="Wang G."/>
            <person name="Qu G."/>
            <person name="Chen S."/>
        </authorList>
    </citation>
    <scope>NUCLEOTIDE SEQUENCE [LARGE SCALE GENOMIC DNA]</scope>
    <source>
        <strain evidence="2">SC-2020</strain>
    </source>
</reference>